<dbReference type="PROSITE" id="PS50109">
    <property type="entry name" value="HIS_KIN"/>
    <property type="match status" value="1"/>
</dbReference>
<evidence type="ECO:0000259" key="10">
    <source>
        <dbReference type="PROSITE" id="PS50110"/>
    </source>
</evidence>
<dbReference type="SUPFAM" id="SSF47384">
    <property type="entry name" value="Homodimeric domain of signal transducing histidine kinase"/>
    <property type="match status" value="1"/>
</dbReference>
<evidence type="ECO:0000256" key="7">
    <source>
        <dbReference type="SAM" id="Phobius"/>
    </source>
</evidence>
<dbReference type="Pfam" id="PF00072">
    <property type="entry name" value="Response_reg"/>
    <property type="match status" value="1"/>
</dbReference>
<dbReference type="SMART" id="SM00387">
    <property type="entry name" value="HATPase_c"/>
    <property type="match status" value="1"/>
</dbReference>
<dbReference type="InterPro" id="IPR004358">
    <property type="entry name" value="Sig_transdc_His_kin-like_C"/>
</dbReference>
<dbReference type="GO" id="GO:0000155">
    <property type="term" value="F:phosphorelay sensor kinase activity"/>
    <property type="evidence" value="ECO:0007669"/>
    <property type="project" value="InterPro"/>
</dbReference>
<dbReference type="PROSITE" id="PS50110">
    <property type="entry name" value="RESPONSE_REGULATORY"/>
    <property type="match status" value="1"/>
</dbReference>
<dbReference type="GO" id="GO:0003700">
    <property type="term" value="F:DNA-binding transcription factor activity"/>
    <property type="evidence" value="ECO:0007669"/>
    <property type="project" value="InterPro"/>
</dbReference>
<dbReference type="Pfam" id="PF12833">
    <property type="entry name" value="HTH_18"/>
    <property type="match status" value="1"/>
</dbReference>
<dbReference type="Gene3D" id="1.10.10.60">
    <property type="entry name" value="Homeodomain-like"/>
    <property type="match status" value="1"/>
</dbReference>
<evidence type="ECO:0000256" key="5">
    <source>
        <dbReference type="ARBA" id="ARBA00023163"/>
    </source>
</evidence>
<accession>A0A1G9UM98</accession>
<keyword evidence="7" id="KW-0812">Transmembrane</keyword>
<dbReference type="SUPFAM" id="SSF63829">
    <property type="entry name" value="Calcium-dependent phosphotriesterase"/>
    <property type="match status" value="1"/>
</dbReference>
<evidence type="ECO:0000256" key="3">
    <source>
        <dbReference type="ARBA" id="ARBA00022553"/>
    </source>
</evidence>
<dbReference type="InterPro" id="IPR001789">
    <property type="entry name" value="Sig_transdc_resp-reg_receiver"/>
</dbReference>
<dbReference type="FunFam" id="2.60.40.10:FF:000791">
    <property type="entry name" value="Two-component system sensor histidine kinase/response regulator"/>
    <property type="match status" value="1"/>
</dbReference>
<evidence type="ECO:0000256" key="2">
    <source>
        <dbReference type="ARBA" id="ARBA00012438"/>
    </source>
</evidence>
<dbReference type="SUPFAM" id="SSF46689">
    <property type="entry name" value="Homeodomain-like"/>
    <property type="match status" value="1"/>
</dbReference>
<proteinExistence type="predicted"/>
<sequence>MNNVFCSLFTRFFLLFSICIGLYGGAYGQEPSFVNLNVEHGLSQNSVLAITQDSRGFIWFGTGAGLNRYDGTRFKIYTSGADNPNGILDNYVKLLLADSFQQIWVGTAEGLTRLDVQTNSFFSIRNRSFAKGKVTLNTIYEDQQKRFWVGTKNGLFLLTDRKKNSFKRMYAGSIAGQDIRSIYQDSENCLWLGTDQGISKISNLGKNPVHRSFRQVMNDGAAVTHHITAICEDKNKTLWIGSSMGGLAFYDIKKQEFVKPAIPGLSGKTIRAITAGNNRLWVGTEDGLYIVDPVTKAASVYQHNPLDVKSLSQNSVYSIFRDLNGSMWVGTYYGGVNVVYPHNNVFYGSLSLPAGTVKNHNNVVRGITEDKEHNLFIATDGGGLNKNSGGSVQVFRNSPNEENSIGSNHVKTVYKDLDGDIWAGTHEGGLNLYARGSKGFKRFFYKNNGKNSNRDVLTLLQDTRRRFWIGTNYGLIVAKKNGQNLSPDPEINVSLLSNVIVRNIAEDAAKNIWFATDSGVFLLRNNAKYVEAIKELRQVYVMSIHPDNKGNLWLGTYQQGLIRYNVQNRSQKVFRICDGLPDNNVFSIQEDEHRNLWMGTSCGLLKINMDTHRIQTFDLKDGLKGAVFAANSVYKAGNGKMYFGSETGYTSFFPDQIKTNDYVAPLAITSLKLLGHTEGIHLKEKLLTNGNDETKKVQFSADEKAFTVEFSLLSYIRSGKNVYAYKLEGLDKNWIYTNNASITYTHLPTGNYTLYIKGANNDGVWSKPVGINLEILPPFWKTWWAYLFYVLMIAGLLFFVVRFLFLQTLVKKENALHQFKLNFFSNISHEIRTHLVLILGPLEKLNIYSKEDESVNRSLENMKRQADRLLALVNEQLDFRRVEMGNLKLEIGEHNIQTFLQDILVSFEHLYAAQNIRTSIVCNAQQLMLYFDKRQLEKVVFNLLSNAFKFTHRGGEVKIIIDETKTGLTINIEDNGKGISAGNLDKIFSNFYQEEDADLQNTGYGLGLALSKAIVELHKGTLSVESGWVNQENKTVFTVFLLFDKKHFGQYPLVENDFSTEILMKCTDEPEALCKASLQDDSSAGEMKVEEFQSILIIEDNAEVSAFIGESLKGNYKILQAANGIDGFNLAVEQIPDVIISDVMMPKMGGYELCKKLKTDIRTSHIPVILLTAKSEADHYRNGLEMGADIYLTKPFSIGILQLHIQNLLRLSQKIRDQFGPGVLTNLSEIPAIGKIDQQFLDKIIKIVNDNLEDFEFGVAELAAAVGMSIPVLYRKLKAVSNLSVNELIKSIKMDRAYDLLKRGDTRAYDIAYKLGYNDKKHFSKEFKKKFGQSPLELEKTLVNS</sequence>
<keyword evidence="7" id="KW-1133">Transmembrane helix</keyword>
<keyword evidence="3 6" id="KW-0597">Phosphoprotein</keyword>
<dbReference type="CDD" id="cd17574">
    <property type="entry name" value="REC_OmpR"/>
    <property type="match status" value="1"/>
</dbReference>
<evidence type="ECO:0000313" key="12">
    <source>
        <dbReference type="Proteomes" id="UP000183200"/>
    </source>
</evidence>
<dbReference type="InterPro" id="IPR011006">
    <property type="entry name" value="CheY-like_superfamily"/>
</dbReference>
<feature type="domain" description="Response regulatory" evidence="10">
    <location>
        <begin position="1094"/>
        <end position="1209"/>
    </location>
</feature>
<keyword evidence="4" id="KW-0805">Transcription regulation</keyword>
<dbReference type="Pfam" id="PF07495">
    <property type="entry name" value="Y_Y_Y"/>
    <property type="match status" value="1"/>
</dbReference>
<dbReference type="PANTHER" id="PTHR43547:SF2">
    <property type="entry name" value="HYBRID SIGNAL TRANSDUCTION HISTIDINE KINASE C"/>
    <property type="match status" value="1"/>
</dbReference>
<dbReference type="PANTHER" id="PTHR43547">
    <property type="entry name" value="TWO-COMPONENT HISTIDINE KINASE"/>
    <property type="match status" value="1"/>
</dbReference>
<dbReference type="Pfam" id="PF07494">
    <property type="entry name" value="Reg_prop"/>
    <property type="match status" value="6"/>
</dbReference>
<comment type="catalytic activity">
    <reaction evidence="1">
        <text>ATP + protein L-histidine = ADP + protein N-phospho-L-histidine.</text>
        <dbReference type="EC" id="2.7.13.3"/>
    </reaction>
</comment>
<evidence type="ECO:0000256" key="6">
    <source>
        <dbReference type="PROSITE-ProRule" id="PRU00169"/>
    </source>
</evidence>
<dbReference type="PROSITE" id="PS01124">
    <property type="entry name" value="HTH_ARAC_FAMILY_2"/>
    <property type="match status" value="1"/>
</dbReference>
<dbReference type="InterPro" id="IPR036890">
    <property type="entry name" value="HATPase_C_sf"/>
</dbReference>
<dbReference type="Pfam" id="PF02518">
    <property type="entry name" value="HATPase_c"/>
    <property type="match status" value="1"/>
</dbReference>
<evidence type="ECO:0000259" key="9">
    <source>
        <dbReference type="PROSITE" id="PS50109"/>
    </source>
</evidence>
<dbReference type="InterPro" id="IPR005467">
    <property type="entry name" value="His_kinase_dom"/>
</dbReference>
<dbReference type="OrthoDB" id="9809670at2"/>
<dbReference type="InterPro" id="IPR003661">
    <property type="entry name" value="HisK_dim/P_dom"/>
</dbReference>
<dbReference type="PRINTS" id="PR00344">
    <property type="entry name" value="BCTRLSENSOR"/>
</dbReference>
<dbReference type="SUPFAM" id="SSF55874">
    <property type="entry name" value="ATPase domain of HSP90 chaperone/DNA topoisomerase II/histidine kinase"/>
    <property type="match status" value="1"/>
</dbReference>
<dbReference type="InterPro" id="IPR015943">
    <property type="entry name" value="WD40/YVTN_repeat-like_dom_sf"/>
</dbReference>
<keyword evidence="12" id="KW-1185">Reference proteome</keyword>
<feature type="domain" description="Histidine kinase" evidence="9">
    <location>
        <begin position="826"/>
        <end position="1045"/>
    </location>
</feature>
<dbReference type="Gene3D" id="3.40.50.2300">
    <property type="match status" value="1"/>
</dbReference>
<dbReference type="EMBL" id="FNGY01000004">
    <property type="protein sequence ID" value="SDM61072.1"/>
    <property type="molecule type" value="Genomic_DNA"/>
</dbReference>
<dbReference type="CDD" id="cd00082">
    <property type="entry name" value="HisKA"/>
    <property type="match status" value="1"/>
</dbReference>
<dbReference type="SMART" id="SM00388">
    <property type="entry name" value="HisKA"/>
    <property type="match status" value="1"/>
</dbReference>
<dbReference type="InterPro" id="IPR009057">
    <property type="entry name" value="Homeodomain-like_sf"/>
</dbReference>
<dbReference type="SUPFAM" id="SSF52172">
    <property type="entry name" value="CheY-like"/>
    <property type="match status" value="1"/>
</dbReference>
<dbReference type="Gene3D" id="2.130.10.10">
    <property type="entry name" value="YVTN repeat-like/Quinoprotein amine dehydrogenase"/>
    <property type="match status" value="2"/>
</dbReference>
<dbReference type="InterPro" id="IPR036097">
    <property type="entry name" value="HisK_dim/P_sf"/>
</dbReference>
<evidence type="ECO:0000259" key="8">
    <source>
        <dbReference type="PROSITE" id="PS01124"/>
    </source>
</evidence>
<dbReference type="InterPro" id="IPR011123">
    <property type="entry name" value="Y_Y_Y"/>
</dbReference>
<dbReference type="InterPro" id="IPR003594">
    <property type="entry name" value="HATPase_dom"/>
</dbReference>
<name>A0A1G9UM98_9SPHI</name>
<dbReference type="InterPro" id="IPR011110">
    <property type="entry name" value="Reg_prop"/>
</dbReference>
<evidence type="ECO:0000256" key="4">
    <source>
        <dbReference type="ARBA" id="ARBA00023015"/>
    </source>
</evidence>
<dbReference type="Gene3D" id="2.60.40.10">
    <property type="entry name" value="Immunoglobulins"/>
    <property type="match status" value="1"/>
</dbReference>
<dbReference type="Pfam" id="PF00512">
    <property type="entry name" value="HisKA"/>
    <property type="match status" value="1"/>
</dbReference>
<dbReference type="InterPro" id="IPR018060">
    <property type="entry name" value="HTH_AraC"/>
</dbReference>
<evidence type="ECO:0000313" key="11">
    <source>
        <dbReference type="EMBL" id="SDM61072.1"/>
    </source>
</evidence>
<dbReference type="RefSeq" id="WP_074607433.1">
    <property type="nucleotide sequence ID" value="NZ_FNGY01000004.1"/>
</dbReference>
<dbReference type="SMART" id="SM00342">
    <property type="entry name" value="HTH_ARAC"/>
    <property type="match status" value="1"/>
</dbReference>
<gene>
    <name evidence="11" type="ORF">SAMN05421820_104217</name>
</gene>
<dbReference type="SUPFAM" id="SSF101898">
    <property type="entry name" value="NHL repeat"/>
    <property type="match status" value="1"/>
</dbReference>
<dbReference type="SMART" id="SM00448">
    <property type="entry name" value="REC"/>
    <property type="match status" value="1"/>
</dbReference>
<keyword evidence="7" id="KW-0472">Membrane</keyword>
<keyword evidence="5" id="KW-0804">Transcription</keyword>
<dbReference type="Gene3D" id="3.30.565.10">
    <property type="entry name" value="Histidine kinase-like ATPase, C-terminal domain"/>
    <property type="match status" value="1"/>
</dbReference>
<dbReference type="InterPro" id="IPR013783">
    <property type="entry name" value="Ig-like_fold"/>
</dbReference>
<feature type="modified residue" description="4-aspartylphosphate" evidence="6">
    <location>
        <position position="1142"/>
    </location>
</feature>
<dbReference type="GO" id="GO:0043565">
    <property type="term" value="F:sequence-specific DNA binding"/>
    <property type="evidence" value="ECO:0007669"/>
    <property type="project" value="InterPro"/>
</dbReference>
<feature type="domain" description="HTH araC/xylS-type" evidence="8">
    <location>
        <begin position="1242"/>
        <end position="1341"/>
    </location>
</feature>
<dbReference type="Gene3D" id="1.10.287.130">
    <property type="match status" value="1"/>
</dbReference>
<reference evidence="12" key="1">
    <citation type="submission" date="2016-10" db="EMBL/GenBank/DDBJ databases">
        <authorList>
            <person name="Varghese N."/>
            <person name="Submissions S."/>
        </authorList>
    </citation>
    <scope>NUCLEOTIDE SEQUENCE [LARGE SCALE GENOMIC DNA]</scope>
    <source>
        <strain evidence="12">DSM 19110</strain>
    </source>
</reference>
<organism evidence="11 12">
    <name type="scientific">Pedobacter steynii</name>
    <dbReference type="NCBI Taxonomy" id="430522"/>
    <lineage>
        <taxon>Bacteria</taxon>
        <taxon>Pseudomonadati</taxon>
        <taxon>Bacteroidota</taxon>
        <taxon>Sphingobacteriia</taxon>
        <taxon>Sphingobacteriales</taxon>
        <taxon>Sphingobacteriaceae</taxon>
        <taxon>Pedobacter</taxon>
    </lineage>
</organism>
<feature type="transmembrane region" description="Helical" evidence="7">
    <location>
        <begin position="783"/>
        <end position="805"/>
    </location>
</feature>
<protein>
    <recommendedName>
        <fullName evidence="2">histidine kinase</fullName>
        <ecNumber evidence="2">2.7.13.3</ecNumber>
    </recommendedName>
</protein>
<dbReference type="EC" id="2.7.13.3" evidence="2"/>
<evidence type="ECO:0000256" key="1">
    <source>
        <dbReference type="ARBA" id="ARBA00000085"/>
    </source>
</evidence>
<dbReference type="Proteomes" id="UP000183200">
    <property type="component" value="Unassembled WGS sequence"/>
</dbReference>